<accession>A0A0C5VJS9</accession>
<proteinExistence type="predicted"/>
<sequence length="69" mass="7882">MSAFILPLLMPESIKSRIFEHQINNWCQKASNLTLYYSVDCYIYGCSLTDVWYCGATSAVLKNKGNHTE</sequence>
<dbReference type="Proteomes" id="UP000032266">
    <property type="component" value="Chromosome"/>
</dbReference>
<evidence type="ECO:0000313" key="2">
    <source>
        <dbReference type="Proteomes" id="UP000032266"/>
    </source>
</evidence>
<organism evidence="1 2">
    <name type="scientific">Gynuella sunshinyii YC6258</name>
    <dbReference type="NCBI Taxonomy" id="1445510"/>
    <lineage>
        <taxon>Bacteria</taxon>
        <taxon>Pseudomonadati</taxon>
        <taxon>Pseudomonadota</taxon>
        <taxon>Gammaproteobacteria</taxon>
        <taxon>Oceanospirillales</taxon>
        <taxon>Saccharospirillaceae</taxon>
        <taxon>Gynuella</taxon>
    </lineage>
</organism>
<reference evidence="1 2" key="1">
    <citation type="submission" date="2014-01" db="EMBL/GenBank/DDBJ databases">
        <title>Full genme sequencing of cellulolytic bacterium Gynuella sunshinyii YC6258T gen. nov., sp. nov.</title>
        <authorList>
            <person name="Khan H."/>
            <person name="Chung E.J."/>
            <person name="Chung Y.R."/>
        </authorList>
    </citation>
    <scope>NUCLEOTIDE SEQUENCE [LARGE SCALE GENOMIC DNA]</scope>
    <source>
        <strain evidence="1 2">YC6258</strain>
    </source>
</reference>
<dbReference type="STRING" id="1445510.YC6258_01590"/>
<evidence type="ECO:0000313" key="1">
    <source>
        <dbReference type="EMBL" id="AJQ93638.1"/>
    </source>
</evidence>
<dbReference type="HOGENOM" id="CLU_2770119_0_0_6"/>
<protein>
    <submittedName>
        <fullName evidence="1">Uncharacterized protein</fullName>
    </submittedName>
</protein>
<dbReference type="EMBL" id="CP007142">
    <property type="protein sequence ID" value="AJQ93638.1"/>
    <property type="molecule type" value="Genomic_DNA"/>
</dbReference>
<name>A0A0C5VJS9_9GAMM</name>
<keyword evidence="2" id="KW-1185">Reference proteome</keyword>
<gene>
    <name evidence="1" type="ORF">YC6258_01590</name>
</gene>
<dbReference type="AlphaFoldDB" id="A0A0C5VJS9"/>
<dbReference type="KEGG" id="gsn:YC6258_01590"/>